<evidence type="ECO:0000256" key="6">
    <source>
        <dbReference type="ARBA" id="ARBA00023136"/>
    </source>
</evidence>
<dbReference type="PANTHER" id="PTHR24186:SF50">
    <property type="entry name" value="ANKYRIN REPEAT-CONTAINING PROTEIN ITN1-LIKE ISOFORM X1"/>
    <property type="match status" value="1"/>
</dbReference>
<dbReference type="SMART" id="SM00248">
    <property type="entry name" value="ANK"/>
    <property type="match status" value="9"/>
</dbReference>
<gene>
    <name evidence="10" type="ORF">OLC1_LOCUS22507</name>
</gene>
<evidence type="ECO:0000256" key="3">
    <source>
        <dbReference type="ARBA" id="ARBA00022737"/>
    </source>
</evidence>
<proteinExistence type="predicted"/>
<evidence type="ECO:0000256" key="7">
    <source>
        <dbReference type="PROSITE-ProRule" id="PRU00023"/>
    </source>
</evidence>
<feature type="repeat" description="ANK" evidence="7">
    <location>
        <begin position="261"/>
        <end position="293"/>
    </location>
</feature>
<evidence type="ECO:0000256" key="4">
    <source>
        <dbReference type="ARBA" id="ARBA00022989"/>
    </source>
</evidence>
<dbReference type="InterPro" id="IPR026961">
    <property type="entry name" value="PGG_dom"/>
</dbReference>
<sequence>MDDYLTRKVTLAVRGTRHMDPDLYRAAQTGNWEAIQRFPPDLYKQLTPNGNTLLHVLAQSGDHSAEAVKNVLAKEPYQAVTRNTNRETPLVIASRRGYANVVEALIGAKTTDWFRQHTRASFLVEIIRPPAMDAEEGTQDKKTALLEAVRYNRLNVVKIFAEKSVDSFRHFEFPSWFPKRNTDGTLFLVDVFVNGSPLYLAVEKGHIDIVAFMLSSGLESIAYRGPRGRTALHAAVARDSPECTTMILNKFPHLMKKVDVHGWTALHYAAKFNRNETVNVLLSKDNSVGYVSASKDGALTALHIAVINGHLHVAKEILSHCPDCWEMVTYKNKNILHLAIENEQQEVLEFILDTSWASELINKKDEDGNTALHHYVGTKNLMGFNLVNHPWVDRSAFNKKGLTPLDIVTRQTEQLTTRQISIRHELLTASAGTNFWRVFPEQPDEASGVGEGDSAQIFMVIATLILTVSFAAGFTIPGGYDSSKENAGMAILGKRASFVAFVVSDSIAMLMSICAVLIQINAQEQWFIPNEKEKVVGYSKLLVTIALMFLVIAFLSGTYAVMPARLIRVYLIVIGVGFGVPLVLQAIFRLCDSYREFMLIPDYDSTV</sequence>
<name>A0AAV1E8W5_OLDCO</name>
<dbReference type="SUPFAM" id="SSF48403">
    <property type="entry name" value="Ankyrin repeat"/>
    <property type="match status" value="2"/>
</dbReference>
<evidence type="ECO:0000256" key="2">
    <source>
        <dbReference type="ARBA" id="ARBA00022692"/>
    </source>
</evidence>
<dbReference type="GO" id="GO:0005886">
    <property type="term" value="C:plasma membrane"/>
    <property type="evidence" value="ECO:0007669"/>
    <property type="project" value="TreeGrafter"/>
</dbReference>
<feature type="transmembrane region" description="Helical" evidence="8">
    <location>
        <begin position="457"/>
        <end position="477"/>
    </location>
</feature>
<keyword evidence="2 8" id="KW-0812">Transmembrane</keyword>
<protein>
    <submittedName>
        <fullName evidence="10">OLC1v1017211C1</fullName>
    </submittedName>
</protein>
<dbReference type="Pfam" id="PF13962">
    <property type="entry name" value="PGG"/>
    <property type="match status" value="1"/>
</dbReference>
<feature type="transmembrane region" description="Helical" evidence="8">
    <location>
        <begin position="541"/>
        <end position="562"/>
    </location>
</feature>
<feature type="transmembrane region" description="Helical" evidence="8">
    <location>
        <begin position="569"/>
        <end position="588"/>
    </location>
</feature>
<accession>A0AAV1E8W5</accession>
<dbReference type="EMBL" id="OX459125">
    <property type="protein sequence ID" value="CAI9116134.1"/>
    <property type="molecule type" value="Genomic_DNA"/>
</dbReference>
<dbReference type="Gene3D" id="1.25.40.20">
    <property type="entry name" value="Ankyrin repeat-containing domain"/>
    <property type="match status" value="2"/>
</dbReference>
<evidence type="ECO:0000313" key="10">
    <source>
        <dbReference type="EMBL" id="CAI9116134.1"/>
    </source>
</evidence>
<keyword evidence="3" id="KW-0677">Repeat</keyword>
<dbReference type="PROSITE" id="PS50297">
    <property type="entry name" value="ANK_REP_REGION"/>
    <property type="match status" value="1"/>
</dbReference>
<organism evidence="10 11">
    <name type="scientific">Oldenlandia corymbosa var. corymbosa</name>
    <dbReference type="NCBI Taxonomy" id="529605"/>
    <lineage>
        <taxon>Eukaryota</taxon>
        <taxon>Viridiplantae</taxon>
        <taxon>Streptophyta</taxon>
        <taxon>Embryophyta</taxon>
        <taxon>Tracheophyta</taxon>
        <taxon>Spermatophyta</taxon>
        <taxon>Magnoliopsida</taxon>
        <taxon>eudicotyledons</taxon>
        <taxon>Gunneridae</taxon>
        <taxon>Pentapetalae</taxon>
        <taxon>asterids</taxon>
        <taxon>lamiids</taxon>
        <taxon>Gentianales</taxon>
        <taxon>Rubiaceae</taxon>
        <taxon>Rubioideae</taxon>
        <taxon>Spermacoceae</taxon>
        <taxon>Hedyotis-Oldenlandia complex</taxon>
        <taxon>Oldenlandia</taxon>
    </lineage>
</organism>
<dbReference type="PROSITE" id="PS50088">
    <property type="entry name" value="ANK_REPEAT"/>
    <property type="match status" value="1"/>
</dbReference>
<feature type="transmembrane region" description="Helical" evidence="8">
    <location>
        <begin position="498"/>
        <end position="521"/>
    </location>
</feature>
<evidence type="ECO:0000259" key="9">
    <source>
        <dbReference type="Pfam" id="PF13962"/>
    </source>
</evidence>
<dbReference type="PANTHER" id="PTHR24186">
    <property type="entry name" value="PROTEIN PHOSPHATASE 1 REGULATORY SUBUNIT"/>
    <property type="match status" value="1"/>
</dbReference>
<dbReference type="InterPro" id="IPR002110">
    <property type="entry name" value="Ankyrin_rpt"/>
</dbReference>
<evidence type="ECO:0000256" key="8">
    <source>
        <dbReference type="SAM" id="Phobius"/>
    </source>
</evidence>
<reference evidence="10" key="1">
    <citation type="submission" date="2023-03" db="EMBL/GenBank/DDBJ databases">
        <authorList>
            <person name="Julca I."/>
        </authorList>
    </citation>
    <scope>NUCLEOTIDE SEQUENCE</scope>
</reference>
<keyword evidence="4 8" id="KW-1133">Transmembrane helix</keyword>
<keyword evidence="11" id="KW-1185">Reference proteome</keyword>
<dbReference type="AlphaFoldDB" id="A0AAV1E8W5"/>
<dbReference type="Proteomes" id="UP001161247">
    <property type="component" value="Chromosome 8"/>
</dbReference>
<evidence type="ECO:0000313" key="11">
    <source>
        <dbReference type="Proteomes" id="UP001161247"/>
    </source>
</evidence>
<keyword evidence="5 7" id="KW-0040">ANK repeat</keyword>
<dbReference type="Pfam" id="PF12796">
    <property type="entry name" value="Ank_2"/>
    <property type="match status" value="3"/>
</dbReference>
<evidence type="ECO:0000256" key="5">
    <source>
        <dbReference type="ARBA" id="ARBA00023043"/>
    </source>
</evidence>
<evidence type="ECO:0000256" key="1">
    <source>
        <dbReference type="ARBA" id="ARBA00004141"/>
    </source>
</evidence>
<dbReference type="InterPro" id="IPR036770">
    <property type="entry name" value="Ankyrin_rpt-contain_sf"/>
</dbReference>
<feature type="domain" description="PGG" evidence="9">
    <location>
        <begin position="454"/>
        <end position="561"/>
    </location>
</feature>
<keyword evidence="6 8" id="KW-0472">Membrane</keyword>
<comment type="subcellular location">
    <subcellularLocation>
        <location evidence="1">Membrane</location>
        <topology evidence="1">Multi-pass membrane protein</topology>
    </subcellularLocation>
</comment>